<dbReference type="Proteomes" id="UP000272942">
    <property type="component" value="Unassembled WGS sequence"/>
</dbReference>
<dbReference type="InterPro" id="IPR036388">
    <property type="entry name" value="WH-like_DNA-bd_sf"/>
</dbReference>
<reference evidence="8" key="1">
    <citation type="submission" date="2016-06" db="UniProtKB">
        <authorList>
            <consortium name="WormBaseParasite"/>
        </authorList>
    </citation>
    <scope>IDENTIFICATION</scope>
</reference>
<reference evidence="6 7" key="2">
    <citation type="submission" date="2018-11" db="EMBL/GenBank/DDBJ databases">
        <authorList>
            <consortium name="Pathogen Informatics"/>
        </authorList>
    </citation>
    <scope>NUCLEOTIDE SEQUENCE [LARGE SCALE GENOMIC DNA]</scope>
    <source>
        <strain evidence="6 7">Egypt</strain>
    </source>
</reference>
<comment type="similarity">
    <text evidence="1 3">Belongs to the ETS family.</text>
</comment>
<feature type="compositionally biased region" description="Basic and acidic residues" evidence="4">
    <location>
        <begin position="78"/>
        <end position="88"/>
    </location>
</feature>
<evidence type="ECO:0000259" key="5">
    <source>
        <dbReference type="PROSITE" id="PS50061"/>
    </source>
</evidence>
<feature type="domain" description="ETS" evidence="5">
    <location>
        <begin position="142"/>
        <end position="222"/>
    </location>
</feature>
<keyword evidence="2 3" id="KW-0238">DNA-binding</keyword>
<feature type="region of interest" description="Disordered" evidence="4">
    <location>
        <begin position="240"/>
        <end position="305"/>
    </location>
</feature>
<dbReference type="FunFam" id="1.10.10.10:FF:000055">
    <property type="entry name" value="ETS translocation variant 4 isoform 1"/>
    <property type="match status" value="1"/>
</dbReference>
<dbReference type="GO" id="GO:0030154">
    <property type="term" value="P:cell differentiation"/>
    <property type="evidence" value="ECO:0007669"/>
    <property type="project" value="TreeGrafter"/>
</dbReference>
<feature type="compositionally biased region" description="Polar residues" evidence="4">
    <location>
        <begin position="240"/>
        <end position="255"/>
    </location>
</feature>
<organism evidence="8">
    <name type="scientific">Echinostoma caproni</name>
    <dbReference type="NCBI Taxonomy" id="27848"/>
    <lineage>
        <taxon>Eukaryota</taxon>
        <taxon>Metazoa</taxon>
        <taxon>Spiralia</taxon>
        <taxon>Lophotrochozoa</taxon>
        <taxon>Platyhelminthes</taxon>
        <taxon>Trematoda</taxon>
        <taxon>Digenea</taxon>
        <taxon>Plagiorchiida</taxon>
        <taxon>Echinostomata</taxon>
        <taxon>Echinostomatoidea</taxon>
        <taxon>Echinostomatidae</taxon>
        <taxon>Echinostoma</taxon>
    </lineage>
</organism>
<dbReference type="InterPro" id="IPR000418">
    <property type="entry name" value="Ets_dom"/>
</dbReference>
<evidence type="ECO:0000313" key="8">
    <source>
        <dbReference type="WBParaSite" id="ECPE_0000448301-mRNA-1"/>
    </source>
</evidence>
<feature type="compositionally biased region" description="Low complexity" evidence="4">
    <location>
        <begin position="256"/>
        <end position="266"/>
    </location>
</feature>
<feature type="compositionally biased region" description="Polar residues" evidence="4">
    <location>
        <begin position="89"/>
        <end position="102"/>
    </location>
</feature>
<dbReference type="WBParaSite" id="ECPE_0000448301-mRNA-1">
    <property type="protein sequence ID" value="ECPE_0000448301-mRNA-1"/>
    <property type="gene ID" value="ECPE_0000448301"/>
</dbReference>
<dbReference type="AlphaFoldDB" id="A0A183ABY6"/>
<feature type="compositionally biased region" description="Polar residues" evidence="4">
    <location>
        <begin position="390"/>
        <end position="406"/>
    </location>
</feature>
<evidence type="ECO:0000313" key="7">
    <source>
        <dbReference type="Proteomes" id="UP000272942"/>
    </source>
</evidence>
<dbReference type="InterPro" id="IPR046328">
    <property type="entry name" value="ETS_fam"/>
</dbReference>
<feature type="region of interest" description="Disordered" evidence="4">
    <location>
        <begin position="360"/>
        <end position="406"/>
    </location>
</feature>
<dbReference type="PROSITE" id="PS50061">
    <property type="entry name" value="ETS_DOMAIN_3"/>
    <property type="match status" value="1"/>
</dbReference>
<proteinExistence type="inferred from homology"/>
<comment type="subcellular location">
    <subcellularLocation>
        <location evidence="3">Nucleus</location>
    </subcellularLocation>
</comment>
<accession>A0A183ABY6</accession>
<dbReference type="InterPro" id="IPR036390">
    <property type="entry name" value="WH_DNA-bd_sf"/>
</dbReference>
<sequence length="406" mass="44794">MSVYGPSNIYESCGNPGGTVCYSSIGFNVSPYETAEHPIVVDRPVKDHSDQAKSNTSVVTNNLTVYKNPSEQTEDESGDKFRSPRARSDNSTSNGSGRMATQITEMRKITPSAEIGPEPEPVDPVVAAASAALANFHHRGSLQLWQFLVALLDDAKSQHLICWTGRTLEFKLNEPEEVARLWGIQKNRPAMNYDKLSRSLRYYYEKGIMQKVSGERYVYRFVYEPELLFALAFPGEDQGQLNRSDSSAGADQFNASSPPTDSSGSSKDWSAQRREDEQRNCPASSETKTEVETRIPVTESAVSESKSHVSFETNATRGVLNATIHYYNPVTPSFSSSISVGYEHGGEANELQSEAEMHINPLPQNGVGKKDDDHTKVPVLSKQNPLPVEPQSSSHSEVPIFQNSNH</sequence>
<feature type="region of interest" description="Disordered" evidence="4">
    <location>
        <begin position="44"/>
        <end position="102"/>
    </location>
</feature>
<dbReference type="PROSITE" id="PS00346">
    <property type="entry name" value="ETS_DOMAIN_2"/>
    <property type="match status" value="1"/>
</dbReference>
<feature type="compositionally biased region" description="Polar residues" evidence="4">
    <location>
        <begin position="52"/>
        <end position="71"/>
    </location>
</feature>
<dbReference type="SMART" id="SM00413">
    <property type="entry name" value="ETS"/>
    <property type="match status" value="1"/>
</dbReference>
<keyword evidence="3" id="KW-0539">Nucleus</keyword>
<dbReference type="PANTHER" id="PTHR11849">
    <property type="entry name" value="ETS"/>
    <property type="match status" value="1"/>
</dbReference>
<dbReference type="GO" id="GO:0005634">
    <property type="term" value="C:nucleus"/>
    <property type="evidence" value="ECO:0007669"/>
    <property type="project" value="UniProtKB-SubCell"/>
</dbReference>
<dbReference type="PRINTS" id="PR00454">
    <property type="entry name" value="ETSDOMAIN"/>
</dbReference>
<dbReference type="GO" id="GO:0000981">
    <property type="term" value="F:DNA-binding transcription factor activity, RNA polymerase II-specific"/>
    <property type="evidence" value="ECO:0007669"/>
    <property type="project" value="TreeGrafter"/>
</dbReference>
<dbReference type="Pfam" id="PF00178">
    <property type="entry name" value="Ets"/>
    <property type="match status" value="1"/>
</dbReference>
<protein>
    <submittedName>
        <fullName evidence="8">ETS domain-containing protein</fullName>
    </submittedName>
</protein>
<evidence type="ECO:0000256" key="1">
    <source>
        <dbReference type="ARBA" id="ARBA00005562"/>
    </source>
</evidence>
<dbReference type="PROSITE" id="PS00345">
    <property type="entry name" value="ETS_DOMAIN_1"/>
    <property type="match status" value="1"/>
</dbReference>
<dbReference type="Gene3D" id="1.10.10.10">
    <property type="entry name" value="Winged helix-like DNA-binding domain superfamily/Winged helix DNA-binding domain"/>
    <property type="match status" value="1"/>
</dbReference>
<dbReference type="GO" id="GO:0043565">
    <property type="term" value="F:sequence-specific DNA binding"/>
    <property type="evidence" value="ECO:0007669"/>
    <property type="project" value="InterPro"/>
</dbReference>
<dbReference type="SUPFAM" id="SSF46785">
    <property type="entry name" value="Winged helix' DNA-binding domain"/>
    <property type="match status" value="1"/>
</dbReference>
<name>A0A183ABY6_9TREM</name>
<dbReference type="PANTHER" id="PTHR11849:SF181">
    <property type="entry name" value="ETS TRANSLOCATION VARIANT 4"/>
    <property type="match status" value="1"/>
</dbReference>
<evidence type="ECO:0000256" key="4">
    <source>
        <dbReference type="SAM" id="MobiDB-lite"/>
    </source>
</evidence>
<evidence type="ECO:0000256" key="3">
    <source>
        <dbReference type="RuleBase" id="RU004019"/>
    </source>
</evidence>
<feature type="compositionally biased region" description="Basic and acidic residues" evidence="4">
    <location>
        <begin position="270"/>
        <end position="279"/>
    </location>
</feature>
<gene>
    <name evidence="6" type="ORF">ECPE_LOCUS4471</name>
</gene>
<dbReference type="EMBL" id="UZAN01041334">
    <property type="protein sequence ID" value="VDP72702.1"/>
    <property type="molecule type" value="Genomic_DNA"/>
</dbReference>
<keyword evidence="7" id="KW-1185">Reference proteome</keyword>
<dbReference type="OrthoDB" id="10067219at2759"/>
<evidence type="ECO:0000256" key="2">
    <source>
        <dbReference type="ARBA" id="ARBA00023125"/>
    </source>
</evidence>
<evidence type="ECO:0000313" key="6">
    <source>
        <dbReference type="EMBL" id="VDP72702.1"/>
    </source>
</evidence>